<dbReference type="Pfam" id="PF00034">
    <property type="entry name" value="Cytochrom_C"/>
    <property type="match status" value="1"/>
</dbReference>
<keyword evidence="1" id="KW-0813">Transport</keyword>
<evidence type="ECO:0000313" key="9">
    <source>
        <dbReference type="EMBL" id="MBK4736554.1"/>
    </source>
</evidence>
<dbReference type="GO" id="GO:0009055">
    <property type="term" value="F:electron transfer activity"/>
    <property type="evidence" value="ECO:0007669"/>
    <property type="project" value="InterPro"/>
</dbReference>
<gene>
    <name evidence="9" type="ORF">JJB74_18165</name>
</gene>
<evidence type="ECO:0000256" key="4">
    <source>
        <dbReference type="ARBA" id="ARBA00022982"/>
    </source>
</evidence>
<keyword evidence="4" id="KW-0249">Electron transport</keyword>
<dbReference type="RefSeq" id="WP_200594118.1">
    <property type="nucleotide sequence ID" value="NZ_JAEPBG010000008.1"/>
</dbReference>
<feature type="domain" description="Cytochrome c" evidence="8">
    <location>
        <begin position="76"/>
        <end position="162"/>
    </location>
</feature>
<reference evidence="9" key="1">
    <citation type="submission" date="2021-01" db="EMBL/GenBank/DDBJ databases">
        <title>Genome sequence of strain Noviherbaspirillum sp. DKR-6.</title>
        <authorList>
            <person name="Chaudhary D.K."/>
        </authorList>
    </citation>
    <scope>NUCLEOTIDE SEQUENCE</scope>
    <source>
        <strain evidence="9">DKR-6</strain>
    </source>
</reference>
<dbReference type="GO" id="GO:0046872">
    <property type="term" value="F:metal ion binding"/>
    <property type="evidence" value="ECO:0007669"/>
    <property type="project" value="UniProtKB-KW"/>
</dbReference>
<evidence type="ECO:0000259" key="8">
    <source>
        <dbReference type="PROSITE" id="PS51007"/>
    </source>
</evidence>
<keyword evidence="10" id="KW-1185">Reference proteome</keyword>
<dbReference type="InterPro" id="IPR009056">
    <property type="entry name" value="Cyt_c-like_dom"/>
</dbReference>
<keyword evidence="7" id="KW-1133">Transmembrane helix</keyword>
<evidence type="ECO:0000256" key="6">
    <source>
        <dbReference type="PROSITE-ProRule" id="PRU00433"/>
    </source>
</evidence>
<feature type="domain" description="Cytochrome c" evidence="8">
    <location>
        <begin position="197"/>
        <end position="288"/>
    </location>
</feature>
<evidence type="ECO:0000256" key="3">
    <source>
        <dbReference type="ARBA" id="ARBA00022723"/>
    </source>
</evidence>
<sequence>MKNAHIVIQTVFATLGALVIAGVLGAAAFIYAGVFNVAATKEHTALAVYVLHYAMQRSVKARIHHIEAPEDLGSGERIAAGMALYKEHCAKCHGGPGVGPEAIALSMRPEPPNLVEPGRDWPAKEVYWVIRHGVKMSGMPGWEYRLTDREIWDLTAFTKAMPSISPMDYKREEPPSPQNKPAAMRNVVAQAQLSGDGNPKAGKHAIAQYMCATCHVIPGIAGADKNVGPDLSDIAHRRYIGGVLINTPDNMVRWLRDPQAIDPQSAMPNLQVKEKDARDIAAYLYTLDKR</sequence>
<dbReference type="GO" id="GO:0020037">
    <property type="term" value="F:heme binding"/>
    <property type="evidence" value="ECO:0007669"/>
    <property type="project" value="InterPro"/>
</dbReference>
<proteinExistence type="predicted"/>
<dbReference type="Proteomes" id="UP000622890">
    <property type="component" value="Unassembled WGS sequence"/>
</dbReference>
<keyword evidence="5 6" id="KW-0408">Iron</keyword>
<dbReference type="PANTHER" id="PTHR37823">
    <property type="entry name" value="CYTOCHROME C-553-LIKE"/>
    <property type="match status" value="1"/>
</dbReference>
<protein>
    <submittedName>
        <fullName evidence="9">C-type cytochrome</fullName>
    </submittedName>
</protein>
<name>A0A934W938_9BURK</name>
<dbReference type="Gene3D" id="1.10.760.10">
    <property type="entry name" value="Cytochrome c-like domain"/>
    <property type="match status" value="2"/>
</dbReference>
<dbReference type="AlphaFoldDB" id="A0A934W938"/>
<keyword evidence="3 6" id="KW-0479">Metal-binding</keyword>
<evidence type="ECO:0000313" key="10">
    <source>
        <dbReference type="Proteomes" id="UP000622890"/>
    </source>
</evidence>
<dbReference type="InterPro" id="IPR051811">
    <property type="entry name" value="Cytochrome_c550/c551-like"/>
</dbReference>
<organism evidence="9 10">
    <name type="scientific">Noviherbaspirillum pedocola</name>
    <dbReference type="NCBI Taxonomy" id="2801341"/>
    <lineage>
        <taxon>Bacteria</taxon>
        <taxon>Pseudomonadati</taxon>
        <taxon>Pseudomonadota</taxon>
        <taxon>Betaproteobacteria</taxon>
        <taxon>Burkholderiales</taxon>
        <taxon>Oxalobacteraceae</taxon>
        <taxon>Noviherbaspirillum</taxon>
    </lineage>
</organism>
<evidence type="ECO:0000256" key="7">
    <source>
        <dbReference type="SAM" id="Phobius"/>
    </source>
</evidence>
<keyword evidence="7" id="KW-0472">Membrane</keyword>
<dbReference type="PROSITE" id="PS51007">
    <property type="entry name" value="CYTC"/>
    <property type="match status" value="2"/>
</dbReference>
<feature type="transmembrane region" description="Helical" evidence="7">
    <location>
        <begin position="12"/>
        <end position="34"/>
    </location>
</feature>
<dbReference type="SUPFAM" id="SSF46626">
    <property type="entry name" value="Cytochrome c"/>
    <property type="match status" value="2"/>
</dbReference>
<comment type="caution">
    <text evidence="9">The sequence shown here is derived from an EMBL/GenBank/DDBJ whole genome shotgun (WGS) entry which is preliminary data.</text>
</comment>
<keyword evidence="2 6" id="KW-0349">Heme</keyword>
<keyword evidence="7" id="KW-0812">Transmembrane</keyword>
<evidence type="ECO:0000256" key="5">
    <source>
        <dbReference type="ARBA" id="ARBA00023004"/>
    </source>
</evidence>
<accession>A0A934W938</accession>
<dbReference type="InterPro" id="IPR036909">
    <property type="entry name" value="Cyt_c-like_dom_sf"/>
</dbReference>
<dbReference type="PANTHER" id="PTHR37823:SF1">
    <property type="entry name" value="CYTOCHROME C-553-LIKE"/>
    <property type="match status" value="1"/>
</dbReference>
<evidence type="ECO:0000256" key="1">
    <source>
        <dbReference type="ARBA" id="ARBA00022448"/>
    </source>
</evidence>
<dbReference type="EMBL" id="JAEPBG010000008">
    <property type="protein sequence ID" value="MBK4736554.1"/>
    <property type="molecule type" value="Genomic_DNA"/>
</dbReference>
<dbReference type="Pfam" id="PF13442">
    <property type="entry name" value="Cytochrome_CBB3"/>
    <property type="match status" value="1"/>
</dbReference>
<evidence type="ECO:0000256" key="2">
    <source>
        <dbReference type="ARBA" id="ARBA00022617"/>
    </source>
</evidence>